<reference evidence="3" key="2">
    <citation type="journal article" date="2007" name="Science">
        <title>Draft genome sequence of the sexually transmitted pathogen Trichomonas vaginalis.</title>
        <authorList>
            <person name="Carlton J.M."/>
            <person name="Hirt R.P."/>
            <person name="Silva J.C."/>
            <person name="Delcher A.L."/>
            <person name="Schatz M."/>
            <person name="Zhao Q."/>
            <person name="Wortman J.R."/>
            <person name="Bidwell S.L."/>
            <person name="Alsmark U.C.M."/>
            <person name="Besteiro S."/>
            <person name="Sicheritz-Ponten T."/>
            <person name="Noel C.J."/>
            <person name="Dacks J.B."/>
            <person name="Foster P.G."/>
            <person name="Simillion C."/>
            <person name="Van de Peer Y."/>
            <person name="Miranda-Saavedra D."/>
            <person name="Barton G.J."/>
            <person name="Westrop G.D."/>
            <person name="Mueller S."/>
            <person name="Dessi D."/>
            <person name="Fiori P.L."/>
            <person name="Ren Q."/>
            <person name="Paulsen I."/>
            <person name="Zhang H."/>
            <person name="Bastida-Corcuera F.D."/>
            <person name="Simoes-Barbosa A."/>
            <person name="Brown M.T."/>
            <person name="Hayes R.D."/>
            <person name="Mukherjee M."/>
            <person name="Okumura C.Y."/>
            <person name="Schneider R."/>
            <person name="Smith A.J."/>
            <person name="Vanacova S."/>
            <person name="Villalvazo M."/>
            <person name="Haas B.J."/>
            <person name="Pertea M."/>
            <person name="Feldblyum T.V."/>
            <person name="Utterback T.R."/>
            <person name="Shu C.L."/>
            <person name="Osoegawa K."/>
            <person name="de Jong P.J."/>
            <person name="Hrdy I."/>
            <person name="Horvathova L."/>
            <person name="Zubacova Z."/>
            <person name="Dolezal P."/>
            <person name="Malik S.B."/>
            <person name="Logsdon J.M. Jr."/>
            <person name="Henze K."/>
            <person name="Gupta A."/>
            <person name="Wang C.C."/>
            <person name="Dunne R.L."/>
            <person name="Upcroft J.A."/>
            <person name="Upcroft P."/>
            <person name="White O."/>
            <person name="Salzberg S.L."/>
            <person name="Tang P."/>
            <person name="Chiu C.-H."/>
            <person name="Lee Y.-S."/>
            <person name="Embley T.M."/>
            <person name="Coombs G.H."/>
            <person name="Mottram J.C."/>
            <person name="Tachezy J."/>
            <person name="Fraser-Liggett C.M."/>
            <person name="Johnson P.J."/>
        </authorList>
    </citation>
    <scope>NUCLEOTIDE SEQUENCE [LARGE SCALE GENOMIC DNA]</scope>
    <source>
        <strain evidence="3">G3</strain>
    </source>
</reference>
<evidence type="ECO:0000313" key="4">
    <source>
        <dbReference type="Proteomes" id="UP000001542"/>
    </source>
</evidence>
<dbReference type="SMR" id="A2E5L1"/>
<sequence>MTLILEAFRNYLVDKSLIFSAIGTELQPIPYFNEVDLAKLLYNAKTILAKESSLLKLDGRYCVVGDLHGNLHDLLQIIANQGLPPITQYLFLGDYSGAGSNSVEVVALVMALKVSFPRDVFLLKGHQELSNINVNTKFHQEVTIEYSEGLWNLFNEVFEVLPLAAIISNNTFCVHGGIGPDITNLDLISSLKRPNNNSEIASTLIWSEPTEMSKDFLPNQGLKGYLYGVDAIQHFLKQNHLQRMIRSHGFVEKGINRFHGANLYTIFSASCYSKTNNESGCLLLHDGIIEGFTYEPIKKASRNEENYTNVEKTFFRRVVDSDKNVKCRIRISNSLSNHSFVSSSSNLPPLRRTTSMSD</sequence>
<dbReference type="VEuPathDB" id="TrichDB:TVAGG3_0240140"/>
<dbReference type="PANTHER" id="PTHR11668:SF494">
    <property type="entry name" value="PROTEIN PHOSPHATASE, PUTATIVE-RELATED"/>
    <property type="match status" value="1"/>
</dbReference>
<dbReference type="Proteomes" id="UP000001542">
    <property type="component" value="Unassembled WGS sequence"/>
</dbReference>
<dbReference type="InterPro" id="IPR050341">
    <property type="entry name" value="PP1_catalytic_subunit"/>
</dbReference>
<dbReference type="FunFam" id="3.60.21.10:FF:000173">
    <property type="entry name" value="Serine/threonine-protein phosphatase"/>
    <property type="match status" value="1"/>
</dbReference>
<dbReference type="KEGG" id="tva:4770013"/>
<dbReference type="PANTHER" id="PTHR11668">
    <property type="entry name" value="SERINE/THREONINE PROTEIN PHOSPHATASE"/>
    <property type="match status" value="1"/>
</dbReference>
<proteinExistence type="predicted"/>
<dbReference type="eggNOG" id="KOG0374">
    <property type="taxonomic scope" value="Eukaryota"/>
</dbReference>
<dbReference type="Gene3D" id="3.60.21.10">
    <property type="match status" value="1"/>
</dbReference>
<dbReference type="VEuPathDB" id="TrichDB:TVAG_039000"/>
<dbReference type="GO" id="GO:0004722">
    <property type="term" value="F:protein serine/threonine phosphatase activity"/>
    <property type="evidence" value="ECO:0000318"/>
    <property type="project" value="GO_Central"/>
</dbReference>
<dbReference type="InterPro" id="IPR029052">
    <property type="entry name" value="Metallo-depent_PP-like"/>
</dbReference>
<dbReference type="STRING" id="5722.A2E5L1"/>
<feature type="region of interest" description="Disordered" evidence="1">
    <location>
        <begin position="338"/>
        <end position="358"/>
    </location>
</feature>
<name>A2E5L1_TRIV3</name>
<accession>A2E5L1</accession>
<dbReference type="RefSeq" id="XP_001324275.1">
    <property type="nucleotide sequence ID" value="XM_001324240.1"/>
</dbReference>
<dbReference type="SUPFAM" id="SSF56300">
    <property type="entry name" value="Metallo-dependent phosphatases"/>
    <property type="match status" value="1"/>
</dbReference>
<reference evidence="3" key="1">
    <citation type="submission" date="2006-10" db="EMBL/GenBank/DDBJ databases">
        <authorList>
            <person name="Amadeo P."/>
            <person name="Zhao Q."/>
            <person name="Wortman J."/>
            <person name="Fraser-Liggett C."/>
            <person name="Carlton J."/>
        </authorList>
    </citation>
    <scope>NUCLEOTIDE SEQUENCE</scope>
    <source>
        <strain evidence="3">G3</strain>
    </source>
</reference>
<feature type="domain" description="Serine/threonine specific protein phosphatases" evidence="2">
    <location>
        <begin position="32"/>
        <end position="298"/>
    </location>
</feature>
<dbReference type="InParanoid" id="A2E5L1"/>
<gene>
    <name evidence="3" type="ORF">TVAG_039000</name>
</gene>
<dbReference type="SMART" id="SM00156">
    <property type="entry name" value="PP2Ac"/>
    <property type="match status" value="1"/>
</dbReference>
<evidence type="ECO:0000259" key="2">
    <source>
        <dbReference type="SMART" id="SM00156"/>
    </source>
</evidence>
<dbReference type="GO" id="GO:0005634">
    <property type="term" value="C:nucleus"/>
    <property type="evidence" value="ECO:0000318"/>
    <property type="project" value="GO_Central"/>
</dbReference>
<dbReference type="GO" id="GO:0005737">
    <property type="term" value="C:cytoplasm"/>
    <property type="evidence" value="ECO:0000318"/>
    <property type="project" value="GO_Central"/>
</dbReference>
<dbReference type="CDD" id="cd00144">
    <property type="entry name" value="MPP_PPP_family"/>
    <property type="match status" value="1"/>
</dbReference>
<dbReference type="InterPro" id="IPR006186">
    <property type="entry name" value="Ser/Thr-sp_prot-phosphatase"/>
</dbReference>
<organism evidence="3 4">
    <name type="scientific">Trichomonas vaginalis (strain ATCC PRA-98 / G3)</name>
    <dbReference type="NCBI Taxonomy" id="412133"/>
    <lineage>
        <taxon>Eukaryota</taxon>
        <taxon>Metamonada</taxon>
        <taxon>Parabasalia</taxon>
        <taxon>Trichomonadida</taxon>
        <taxon>Trichomonadidae</taxon>
        <taxon>Trichomonas</taxon>
    </lineage>
</organism>
<dbReference type="EMBL" id="DS113308">
    <property type="protein sequence ID" value="EAY12052.1"/>
    <property type="molecule type" value="Genomic_DNA"/>
</dbReference>
<protein>
    <submittedName>
        <fullName evidence="3">Ser/Thr protein phosphatase, putative</fullName>
    </submittedName>
</protein>
<keyword evidence="4" id="KW-1185">Reference proteome</keyword>
<evidence type="ECO:0000256" key="1">
    <source>
        <dbReference type="SAM" id="MobiDB-lite"/>
    </source>
</evidence>
<dbReference type="AlphaFoldDB" id="A2E5L1"/>
<dbReference type="Pfam" id="PF00149">
    <property type="entry name" value="Metallophos"/>
    <property type="match status" value="1"/>
</dbReference>
<evidence type="ECO:0000313" key="3">
    <source>
        <dbReference type="EMBL" id="EAY12052.1"/>
    </source>
</evidence>
<dbReference type="PRINTS" id="PR00114">
    <property type="entry name" value="STPHPHTASE"/>
</dbReference>
<dbReference type="InterPro" id="IPR004843">
    <property type="entry name" value="Calcineurin-like_PHP"/>
</dbReference>